<dbReference type="InterPro" id="IPR001296">
    <property type="entry name" value="Glyco_trans_1"/>
</dbReference>
<dbReference type="Pfam" id="PF00534">
    <property type="entry name" value="Glycos_transf_1"/>
    <property type="match status" value="1"/>
</dbReference>
<organism evidence="3 4">
    <name type="scientific">Nocardioides mangrovicus</name>
    <dbReference type="NCBI Taxonomy" id="2478913"/>
    <lineage>
        <taxon>Bacteria</taxon>
        <taxon>Bacillati</taxon>
        <taxon>Actinomycetota</taxon>
        <taxon>Actinomycetes</taxon>
        <taxon>Propionibacteriales</taxon>
        <taxon>Nocardioidaceae</taxon>
        <taxon>Nocardioides</taxon>
    </lineage>
</organism>
<comment type="caution">
    <text evidence="3">The sequence shown here is derived from an EMBL/GenBank/DDBJ whole genome shotgun (WGS) entry which is preliminary data.</text>
</comment>
<dbReference type="EMBL" id="RDBE01000007">
    <property type="protein sequence ID" value="RLV49461.1"/>
    <property type="molecule type" value="Genomic_DNA"/>
</dbReference>
<dbReference type="Gene3D" id="3.40.50.2000">
    <property type="entry name" value="Glycogen Phosphorylase B"/>
    <property type="match status" value="2"/>
</dbReference>
<keyword evidence="4" id="KW-1185">Reference proteome</keyword>
<evidence type="ECO:0000313" key="4">
    <source>
        <dbReference type="Proteomes" id="UP000281708"/>
    </source>
</evidence>
<evidence type="ECO:0000256" key="1">
    <source>
        <dbReference type="ARBA" id="ARBA00022679"/>
    </source>
</evidence>
<accession>A0A3L8P343</accession>
<reference evidence="3 4" key="1">
    <citation type="submission" date="2018-10" db="EMBL/GenBank/DDBJ databases">
        <title>Marmoricola sp. 4Q3S-7 whole genome shotgun sequence.</title>
        <authorList>
            <person name="Li F."/>
        </authorList>
    </citation>
    <scope>NUCLEOTIDE SEQUENCE [LARGE SCALE GENOMIC DNA]</scope>
    <source>
        <strain evidence="3 4">4Q3S-7</strain>
    </source>
</reference>
<gene>
    <name evidence="3" type="ORF">D9V37_12190</name>
</gene>
<dbReference type="GO" id="GO:0016757">
    <property type="term" value="F:glycosyltransferase activity"/>
    <property type="evidence" value="ECO:0007669"/>
    <property type="project" value="InterPro"/>
</dbReference>
<dbReference type="OrthoDB" id="3268555at2"/>
<evidence type="ECO:0000313" key="3">
    <source>
        <dbReference type="EMBL" id="RLV49461.1"/>
    </source>
</evidence>
<dbReference type="Proteomes" id="UP000281708">
    <property type="component" value="Unassembled WGS sequence"/>
</dbReference>
<dbReference type="InterPro" id="IPR050194">
    <property type="entry name" value="Glycosyltransferase_grp1"/>
</dbReference>
<proteinExistence type="predicted"/>
<keyword evidence="1 3" id="KW-0808">Transferase</keyword>
<dbReference type="SUPFAM" id="SSF53756">
    <property type="entry name" value="UDP-Glycosyltransferase/glycogen phosphorylase"/>
    <property type="match status" value="1"/>
</dbReference>
<dbReference type="AlphaFoldDB" id="A0A3L8P343"/>
<name>A0A3L8P343_9ACTN</name>
<dbReference type="PANTHER" id="PTHR45947:SF3">
    <property type="entry name" value="SULFOQUINOVOSYL TRANSFERASE SQD2"/>
    <property type="match status" value="1"/>
</dbReference>
<dbReference type="RefSeq" id="WP_121806564.1">
    <property type="nucleotide sequence ID" value="NZ_RDBE01000007.1"/>
</dbReference>
<feature type="domain" description="Glycosyl transferase family 1" evidence="2">
    <location>
        <begin position="230"/>
        <end position="388"/>
    </location>
</feature>
<protein>
    <submittedName>
        <fullName evidence="3">Colanic acid biosynthesis glycosyltransferase WcaL</fullName>
    </submittedName>
</protein>
<dbReference type="PANTHER" id="PTHR45947">
    <property type="entry name" value="SULFOQUINOVOSYL TRANSFERASE SQD2"/>
    <property type="match status" value="1"/>
</dbReference>
<sequence>MQVAYLVSQFPAISHVFIEREVAGLRALGLDVRTFSVRPTPAEQLISESMRADAVRTTTLLGDRRALVAATGSLLAHDPRAYARVLRLAARSGPRTARGRVWQLFYLTEAVRLHAEMSRAGVRHLHVHFSNNAADVARLVVALGRAVDGPDAGWRWTMTVHGPTEFEAVEHFDLAAKVVDADAVACISDFTRSQLMRLVPTSHWEKLAVVRMSVDADRFEPSAVRTPSAADEELRILSVGRLVPEKGAPLLVDAVELLRERGWRPRLRLVGAGPLHDELAATIDSRGLGDCVELTGALGQDRLPELYVWADVFCLPSFQEGLPVVLMEALATATPVVTTAIAGIPELVDADCGRVVPAGRVDLLAEALAELLGDAALRERLGAAGRRRVLEQFSLPVTARSQAAFLRAVEPRAG</sequence>
<dbReference type="CDD" id="cd03801">
    <property type="entry name" value="GT4_PimA-like"/>
    <property type="match status" value="1"/>
</dbReference>
<evidence type="ECO:0000259" key="2">
    <source>
        <dbReference type="Pfam" id="PF00534"/>
    </source>
</evidence>